<dbReference type="Proteomes" id="UP001617907">
    <property type="component" value="Unassembled WGS sequence"/>
</dbReference>
<reference evidence="1 2" key="1">
    <citation type="submission" date="2024-10" db="EMBL/GenBank/DDBJ databases">
        <title>The Natural Products Discovery Center: Release of the First 8490 Sequenced Strains for Exploring Actinobacteria Biosynthetic Diversity.</title>
        <authorList>
            <person name="Kalkreuter E."/>
            <person name="Kautsar S.A."/>
            <person name="Yang D."/>
            <person name="Bader C.D."/>
            <person name="Teijaro C.N."/>
            <person name="Fluegel L."/>
            <person name="Davis C.M."/>
            <person name="Simpson J.R."/>
            <person name="Lauterbach L."/>
            <person name="Steele A.D."/>
            <person name="Gui C."/>
            <person name="Meng S."/>
            <person name="Li G."/>
            <person name="Viehrig K."/>
            <person name="Ye F."/>
            <person name="Su P."/>
            <person name="Kiefer A.F."/>
            <person name="Nichols A."/>
            <person name="Cepeda A.J."/>
            <person name="Yan W."/>
            <person name="Fan B."/>
            <person name="Jiang Y."/>
            <person name="Adhikari A."/>
            <person name="Zheng C.-J."/>
            <person name="Schuster L."/>
            <person name="Cowan T.M."/>
            <person name="Smanski M.J."/>
            <person name="Chevrette M.G."/>
            <person name="De Carvalho L.P.S."/>
            <person name="Shen B."/>
        </authorList>
    </citation>
    <scope>NUCLEOTIDE SEQUENCE [LARGE SCALE GENOMIC DNA]</scope>
    <source>
        <strain evidence="1 2">NPDC093086</strain>
    </source>
</reference>
<protein>
    <submittedName>
        <fullName evidence="1">Uncharacterized protein</fullName>
    </submittedName>
</protein>
<organism evidence="1 2">
    <name type="scientific">Streptomyces ardesiacus</name>
    <dbReference type="NCBI Taxonomy" id="285564"/>
    <lineage>
        <taxon>Bacteria</taxon>
        <taxon>Bacillati</taxon>
        <taxon>Actinomycetota</taxon>
        <taxon>Actinomycetes</taxon>
        <taxon>Kitasatosporales</taxon>
        <taxon>Streptomycetaceae</taxon>
        <taxon>Streptomyces</taxon>
    </lineage>
</organism>
<sequence length="66" mass="7144">MDRTEQLEQARGAADKARYLASVAERHAYNEREKTPAFAAASAAWADVARTHAAIAALLPDTTTED</sequence>
<keyword evidence="2" id="KW-1185">Reference proteome</keyword>
<evidence type="ECO:0000313" key="1">
    <source>
        <dbReference type="EMBL" id="MFJ6036553.1"/>
    </source>
</evidence>
<dbReference type="RefSeq" id="WP_350890773.1">
    <property type="nucleotide sequence ID" value="NZ_JBEOTR010000011.1"/>
</dbReference>
<accession>A0ABW8H8V8</accession>
<evidence type="ECO:0000313" key="2">
    <source>
        <dbReference type="Proteomes" id="UP001617907"/>
    </source>
</evidence>
<proteinExistence type="predicted"/>
<name>A0ABW8H8V8_9ACTN</name>
<comment type="caution">
    <text evidence="1">The sequence shown here is derived from an EMBL/GenBank/DDBJ whole genome shotgun (WGS) entry which is preliminary data.</text>
</comment>
<dbReference type="EMBL" id="JBIVPC010000005">
    <property type="protein sequence ID" value="MFJ6036553.1"/>
    <property type="molecule type" value="Genomic_DNA"/>
</dbReference>
<gene>
    <name evidence="1" type="ORF">ACIQFM_09850</name>
</gene>